<evidence type="ECO:0000256" key="4">
    <source>
        <dbReference type="ARBA" id="ARBA00022960"/>
    </source>
</evidence>
<comment type="caution">
    <text evidence="9">The sequence shown here is derived from an EMBL/GenBank/DDBJ whole genome shotgun (WGS) entry which is preliminary data.</text>
</comment>
<feature type="transmembrane region" description="Helical" evidence="8">
    <location>
        <begin position="466"/>
        <end position="487"/>
    </location>
</feature>
<dbReference type="AlphaFoldDB" id="A0A8T6R203"/>
<feature type="transmembrane region" description="Helical" evidence="8">
    <location>
        <begin position="403"/>
        <end position="422"/>
    </location>
</feature>
<dbReference type="RefSeq" id="WP_165566396.1">
    <property type="nucleotide sequence ID" value="NZ_SAYU02000016.1"/>
</dbReference>
<dbReference type="InterPro" id="IPR004268">
    <property type="entry name" value="MurJ"/>
</dbReference>
<keyword evidence="7 8" id="KW-0472">Membrane</keyword>
<reference evidence="9" key="1">
    <citation type="submission" date="2020-03" db="EMBL/GenBank/DDBJ databases">
        <title>Phycicoccus flavus sp. nov., a novel endophytic actinobacterium isolated from branch of Kandelia candel.</title>
        <authorList>
            <person name="Tuo L."/>
        </authorList>
    </citation>
    <scope>NUCLEOTIDE SEQUENCE</scope>
    <source>
        <strain evidence="9">CMS6Z-2</strain>
    </source>
</reference>
<feature type="transmembrane region" description="Helical" evidence="8">
    <location>
        <begin position="133"/>
        <end position="155"/>
    </location>
</feature>
<sequence>MTRRRAALGIAGAAGLISAVTLLARVAGFGRVLVFSEAVRADGVGSIYQGVNALPNVVFEVAAGGTLAAVAVPLIAHRLGAGERERADRLASVLLTWTLVALVPLGLLLLLLAEPVVGWLVEERDPRSLAVGTTLLRIFALQVPLYGLGIVLTGLLHAHRRFLLAALAPLMSSVVVLVSYLWYAAIVDGETSPAAVPDRAVAVLGWGTTLGVAVLSLPLLVPALRTGWRWRPALRLETDDRRRIGHLAGAGVLALVGQQGTVLATLWLAYHSVDRGVTAVYTYAQAVYLLPYAVVAVPIAQSTFPAIALGHAGGADTRATLTRSLRAVLVLTGVAAGVLMAAAPAIGAFFRILDANRGPEGASPAALAALPGAVLAYVPGLVGFGLVALLTRALYVRGAPMDAGVATAAGWAVAALPPLLVAGGGASADTVLRVLGVFSTLGMTLAGLSLVVLVRRAWGPEVTRGLGRTTGAVVVALALAVGVGDLVSRQGTYDALLPTLGWGIAAGAAALATGVLAVFYGDRTMMGEIRDRGRARRREGGGR</sequence>
<keyword evidence="6 8" id="KW-1133">Transmembrane helix</keyword>
<feature type="transmembrane region" description="Helical" evidence="8">
    <location>
        <begin position="365"/>
        <end position="391"/>
    </location>
</feature>
<protein>
    <submittedName>
        <fullName evidence="9">Virulence factor MviN</fullName>
    </submittedName>
</protein>
<evidence type="ECO:0000256" key="7">
    <source>
        <dbReference type="ARBA" id="ARBA00023136"/>
    </source>
</evidence>
<dbReference type="PRINTS" id="PR01806">
    <property type="entry name" value="VIRFACTRMVIN"/>
</dbReference>
<dbReference type="EMBL" id="SAYU02000016">
    <property type="protein sequence ID" value="NHA67792.1"/>
    <property type="molecule type" value="Genomic_DNA"/>
</dbReference>
<dbReference type="InterPro" id="IPR051050">
    <property type="entry name" value="Lipid_II_flippase_MurJ/MviN"/>
</dbReference>
<feature type="transmembrane region" description="Helical" evidence="8">
    <location>
        <begin position="57"/>
        <end position="79"/>
    </location>
</feature>
<name>A0A8T6R203_9MICO</name>
<comment type="subcellular location">
    <subcellularLocation>
        <location evidence="1">Cell membrane</location>
        <topology evidence="1">Multi-pass membrane protein</topology>
    </subcellularLocation>
</comment>
<feature type="transmembrane region" description="Helical" evidence="8">
    <location>
        <begin position="499"/>
        <end position="520"/>
    </location>
</feature>
<keyword evidence="5" id="KW-0573">Peptidoglycan synthesis</keyword>
<dbReference type="GO" id="GO:0034204">
    <property type="term" value="P:lipid translocation"/>
    <property type="evidence" value="ECO:0007669"/>
    <property type="project" value="TreeGrafter"/>
</dbReference>
<keyword evidence="10" id="KW-1185">Reference proteome</keyword>
<feature type="transmembrane region" description="Helical" evidence="8">
    <location>
        <begin position="290"/>
        <end position="315"/>
    </location>
</feature>
<evidence type="ECO:0000256" key="3">
    <source>
        <dbReference type="ARBA" id="ARBA00022692"/>
    </source>
</evidence>
<dbReference type="PANTHER" id="PTHR47019:SF1">
    <property type="entry name" value="LIPID II FLIPPASE MURJ"/>
    <property type="match status" value="1"/>
</dbReference>
<dbReference type="GO" id="GO:0005886">
    <property type="term" value="C:plasma membrane"/>
    <property type="evidence" value="ECO:0007669"/>
    <property type="project" value="UniProtKB-SubCell"/>
</dbReference>
<dbReference type="Pfam" id="PF03023">
    <property type="entry name" value="MurJ"/>
    <property type="match status" value="1"/>
</dbReference>
<dbReference type="GO" id="GO:0008360">
    <property type="term" value="P:regulation of cell shape"/>
    <property type="evidence" value="ECO:0007669"/>
    <property type="project" value="UniProtKB-KW"/>
</dbReference>
<dbReference type="GO" id="GO:0015648">
    <property type="term" value="F:lipid-linked peptidoglycan transporter activity"/>
    <property type="evidence" value="ECO:0007669"/>
    <property type="project" value="TreeGrafter"/>
</dbReference>
<gene>
    <name evidence="9" type="ORF">EPD83_006975</name>
</gene>
<feature type="transmembrane region" description="Helical" evidence="8">
    <location>
        <begin position="434"/>
        <end position="454"/>
    </location>
</feature>
<evidence type="ECO:0000256" key="8">
    <source>
        <dbReference type="SAM" id="Phobius"/>
    </source>
</evidence>
<keyword evidence="2" id="KW-1003">Cell membrane</keyword>
<evidence type="ECO:0000256" key="1">
    <source>
        <dbReference type="ARBA" id="ARBA00004651"/>
    </source>
</evidence>
<keyword evidence="4" id="KW-0133">Cell shape</keyword>
<feature type="transmembrane region" description="Helical" evidence="8">
    <location>
        <begin position="327"/>
        <end position="353"/>
    </location>
</feature>
<evidence type="ECO:0000313" key="10">
    <source>
        <dbReference type="Proteomes" id="UP000287866"/>
    </source>
</evidence>
<evidence type="ECO:0000256" key="6">
    <source>
        <dbReference type="ARBA" id="ARBA00022989"/>
    </source>
</evidence>
<feature type="transmembrane region" description="Helical" evidence="8">
    <location>
        <begin position="203"/>
        <end position="224"/>
    </location>
</feature>
<keyword evidence="3 8" id="KW-0812">Transmembrane</keyword>
<dbReference type="GO" id="GO:0009252">
    <property type="term" value="P:peptidoglycan biosynthetic process"/>
    <property type="evidence" value="ECO:0007669"/>
    <property type="project" value="UniProtKB-KW"/>
</dbReference>
<feature type="transmembrane region" description="Helical" evidence="8">
    <location>
        <begin position="244"/>
        <end position="270"/>
    </location>
</feature>
<accession>A0A8T6R203</accession>
<feature type="transmembrane region" description="Helical" evidence="8">
    <location>
        <begin position="162"/>
        <end position="183"/>
    </location>
</feature>
<dbReference type="PANTHER" id="PTHR47019">
    <property type="entry name" value="LIPID II FLIPPASE MURJ"/>
    <property type="match status" value="1"/>
</dbReference>
<proteinExistence type="predicted"/>
<evidence type="ECO:0000313" key="9">
    <source>
        <dbReference type="EMBL" id="NHA67792.1"/>
    </source>
</evidence>
<feature type="transmembrane region" description="Helical" evidence="8">
    <location>
        <begin position="91"/>
        <end position="113"/>
    </location>
</feature>
<organism evidence="9 10">
    <name type="scientific">Phycicoccus flavus</name>
    <dbReference type="NCBI Taxonomy" id="2502783"/>
    <lineage>
        <taxon>Bacteria</taxon>
        <taxon>Bacillati</taxon>
        <taxon>Actinomycetota</taxon>
        <taxon>Actinomycetes</taxon>
        <taxon>Micrococcales</taxon>
        <taxon>Intrasporangiaceae</taxon>
        <taxon>Phycicoccus</taxon>
    </lineage>
</organism>
<evidence type="ECO:0000256" key="5">
    <source>
        <dbReference type="ARBA" id="ARBA00022984"/>
    </source>
</evidence>
<dbReference type="Proteomes" id="UP000287866">
    <property type="component" value="Unassembled WGS sequence"/>
</dbReference>
<evidence type="ECO:0000256" key="2">
    <source>
        <dbReference type="ARBA" id="ARBA00022475"/>
    </source>
</evidence>